<dbReference type="InterPro" id="IPR014016">
    <property type="entry name" value="UvrD-like_ATP-bd"/>
</dbReference>
<dbReference type="Pfam" id="PF12705">
    <property type="entry name" value="PDDEXK_1"/>
    <property type="match status" value="1"/>
</dbReference>
<evidence type="ECO:0000256" key="12">
    <source>
        <dbReference type="ARBA" id="ARBA00034808"/>
    </source>
</evidence>
<feature type="domain" description="UvrD-like helicase ATP-binding" evidence="15">
    <location>
        <begin position="1"/>
        <end position="444"/>
    </location>
</feature>
<dbReference type="SUPFAM" id="SSF52980">
    <property type="entry name" value="Restriction endonuclease-like"/>
    <property type="match status" value="1"/>
</dbReference>
<evidence type="ECO:0000256" key="9">
    <source>
        <dbReference type="ARBA" id="ARBA00023204"/>
    </source>
</evidence>
<organism evidence="17 18">
    <name type="scientific">Methanoculleus oceani</name>
    <dbReference type="NCBI Taxonomy" id="2184756"/>
    <lineage>
        <taxon>Archaea</taxon>
        <taxon>Methanobacteriati</taxon>
        <taxon>Methanobacteriota</taxon>
        <taxon>Stenosarchaea group</taxon>
        <taxon>Methanomicrobia</taxon>
        <taxon>Methanomicrobiales</taxon>
        <taxon>Methanomicrobiaceae</taxon>
        <taxon>Methanoculleus</taxon>
    </lineage>
</organism>
<comment type="catalytic activity">
    <reaction evidence="11">
        <text>Couples ATP hydrolysis with the unwinding of duplex DNA by translocating in the 3'-5' direction.</text>
        <dbReference type="EC" id="5.6.2.4"/>
    </reaction>
</comment>
<dbReference type="Gene3D" id="1.10.486.10">
    <property type="entry name" value="PCRA, domain 4"/>
    <property type="match status" value="1"/>
</dbReference>
<keyword evidence="4 14" id="KW-0378">Hydrolase</keyword>
<keyword evidence="9" id="KW-0234">DNA repair</keyword>
<reference evidence="17 18" key="1">
    <citation type="submission" date="2018-05" db="EMBL/GenBank/DDBJ databases">
        <title>Isolation and characterization of genus Methanoculleus species and their viruses from deep sea marine sediment offshore southwestern Taiwan.</title>
        <authorList>
            <person name="Wei W.-H."/>
            <person name="Chen W.-C."/>
            <person name="Lai M.-C."/>
            <person name="Chen S.-C."/>
        </authorList>
    </citation>
    <scope>NUCLEOTIDE SEQUENCE [LARGE SCALE GENOMIC DNA]</scope>
    <source>
        <strain evidence="17 18">CWC-02</strain>
    </source>
</reference>
<evidence type="ECO:0000256" key="3">
    <source>
        <dbReference type="ARBA" id="ARBA00022763"/>
    </source>
</evidence>
<evidence type="ECO:0000256" key="2">
    <source>
        <dbReference type="ARBA" id="ARBA00022741"/>
    </source>
</evidence>
<evidence type="ECO:0000256" key="13">
    <source>
        <dbReference type="ARBA" id="ARBA00048988"/>
    </source>
</evidence>
<dbReference type="GO" id="GO:0043138">
    <property type="term" value="F:3'-5' DNA helicase activity"/>
    <property type="evidence" value="ECO:0007669"/>
    <property type="project" value="UniProtKB-EC"/>
</dbReference>
<evidence type="ECO:0000313" key="18">
    <source>
        <dbReference type="Proteomes" id="UP001523230"/>
    </source>
</evidence>
<evidence type="ECO:0000259" key="15">
    <source>
        <dbReference type="PROSITE" id="PS51198"/>
    </source>
</evidence>
<keyword evidence="7 14" id="KW-0067">ATP-binding</keyword>
<dbReference type="RefSeq" id="WP_250987233.1">
    <property type="nucleotide sequence ID" value="NZ_QFDM01000002.1"/>
</dbReference>
<evidence type="ECO:0000256" key="14">
    <source>
        <dbReference type="PROSITE-ProRule" id="PRU00560"/>
    </source>
</evidence>
<dbReference type="Proteomes" id="UP001523230">
    <property type="component" value="Unassembled WGS sequence"/>
</dbReference>
<accession>A0ABD4TBC9</accession>
<dbReference type="GO" id="GO:0006281">
    <property type="term" value="P:DNA repair"/>
    <property type="evidence" value="ECO:0007669"/>
    <property type="project" value="UniProtKB-KW"/>
</dbReference>
<evidence type="ECO:0000256" key="10">
    <source>
        <dbReference type="ARBA" id="ARBA00023235"/>
    </source>
</evidence>
<dbReference type="GO" id="GO:0003677">
    <property type="term" value="F:DNA binding"/>
    <property type="evidence" value="ECO:0007669"/>
    <property type="project" value="UniProtKB-KW"/>
</dbReference>
<sequence>MELTERQRQAALDHTRSKCVTAGAGTGKTHVLVQKYISLLETGVGVGNILALTFTEKAAGEMKVRVRQALAEKEGERWDAVRDEFLWAKVSTFHSFCASVLREFPLEAGVGPAFAVLDEREAILLREEAADALIHGDPPAECREAVICALRAVGDYELKNYLEALYSRREASEAFFAALAESEEGVLDAWRTAVERRRAEALAAFLERAGDSIETLRDLAARYPGERDPGESYLRAVEPCLAGRIAVAALVEVHKDRRFRANMGQKKNWAGDDLERLRAAYRVLNDCIKAHAWALSLDVDPADPFTRATLDFLRDLGTVFGAFTGALEAEKRRKNALDFDDLIDRTHRLFSAHEDIVAAHFRDRFRFVLVDEFQDTDPVQIAILCAILGDLTRESAKLFVVGDPKQSIYLFREADVTQFGRIRDLIERDLGGEAVPLDVNFRSTPGVVGFTNAVFGALMAEGSRPWEFLYEPLRANRDGDTGSVELLLCPKARDRAAGRRAEAELVARKIRAIVERGEKPVYQDGEVRPAGYGDVAVLLERRTNLAYYEWALGRYGVPYRVHAGLGFYERQEVYDLYNILRFLANDLDDVALYGLLRSPYFGFSDARLFSIARAGTSLWERLQATEDPASATLRGWLLLSRRLPPARLIRRIVDESGIFVVYGGMAGGEQAAANVEKLIAVAREADCSTLADLVGELGRCIDDAQREGDAHLDFAAADAVSIMTVHAAKGLEFPVVVVPDLGETPRAGGGTIMVEDGLLLGVSIPNPANDHEREGTPVLTILRDEHRQKEEAERKRLFYVAATRAKDHLVLCGETPAEVPETLHDGKTRMAWLAHCLGLSPEVYARGEAVLETLRIPLTLDSAAIPVDVQEAAPVYLPLPDDVPAVPVPASILPAGEKERVYSASELERYLRAPAGSRPPGFAAGEDPLTRGLVVHEVFRGRDPAAVLRRYGVDPGRAGEYRELYERFLASPLMQGVVRDHREVPFLARVNGFAFRGAIDRLVQRPDGAWVLIDYKTGTPGGAGDYALQMTVYRHAAARILGAPVVPYLYFVDGDRWVEVAVDEERVFADIERAVRGIEEGDF</sequence>
<dbReference type="AlphaFoldDB" id="A0ABD4TBC9"/>
<evidence type="ECO:0000256" key="7">
    <source>
        <dbReference type="ARBA" id="ARBA00022840"/>
    </source>
</evidence>
<feature type="binding site" evidence="14">
    <location>
        <begin position="22"/>
        <end position="29"/>
    </location>
    <ligand>
        <name>ATP</name>
        <dbReference type="ChEBI" id="CHEBI:30616"/>
    </ligand>
</feature>
<dbReference type="GO" id="GO:0004527">
    <property type="term" value="F:exonuclease activity"/>
    <property type="evidence" value="ECO:0007669"/>
    <property type="project" value="UniProtKB-KW"/>
</dbReference>
<dbReference type="SUPFAM" id="SSF52540">
    <property type="entry name" value="P-loop containing nucleoside triphosphate hydrolases"/>
    <property type="match status" value="1"/>
</dbReference>
<keyword evidence="2 14" id="KW-0547">Nucleotide-binding</keyword>
<dbReference type="EMBL" id="QFDM01000002">
    <property type="protein sequence ID" value="MCM2465971.1"/>
    <property type="molecule type" value="Genomic_DNA"/>
</dbReference>
<keyword evidence="1" id="KW-0540">Nuclease</keyword>
<dbReference type="EC" id="5.6.2.4" evidence="12"/>
<proteinExistence type="predicted"/>
<evidence type="ECO:0000259" key="16">
    <source>
        <dbReference type="PROSITE" id="PS51217"/>
    </source>
</evidence>
<dbReference type="Gene3D" id="3.90.320.10">
    <property type="match status" value="1"/>
</dbReference>
<evidence type="ECO:0000256" key="1">
    <source>
        <dbReference type="ARBA" id="ARBA00022722"/>
    </source>
</evidence>
<keyword evidence="10" id="KW-0413">Isomerase</keyword>
<dbReference type="InterPro" id="IPR027417">
    <property type="entry name" value="P-loop_NTPase"/>
</dbReference>
<comment type="caution">
    <text evidence="17">The sequence shown here is derived from an EMBL/GenBank/DDBJ whole genome shotgun (WGS) entry which is preliminary data.</text>
</comment>
<evidence type="ECO:0000256" key="8">
    <source>
        <dbReference type="ARBA" id="ARBA00023125"/>
    </source>
</evidence>
<gene>
    <name evidence="17" type="ORF">DIC75_06515</name>
</gene>
<dbReference type="PROSITE" id="PS51217">
    <property type="entry name" value="UVRD_HELICASE_CTER"/>
    <property type="match status" value="1"/>
</dbReference>
<evidence type="ECO:0000256" key="4">
    <source>
        <dbReference type="ARBA" id="ARBA00022801"/>
    </source>
</evidence>
<keyword evidence="18" id="KW-1185">Reference proteome</keyword>
<comment type="catalytic activity">
    <reaction evidence="13">
        <text>ATP + H2O = ADP + phosphate + H(+)</text>
        <dbReference type="Rhea" id="RHEA:13065"/>
        <dbReference type="ChEBI" id="CHEBI:15377"/>
        <dbReference type="ChEBI" id="CHEBI:15378"/>
        <dbReference type="ChEBI" id="CHEBI:30616"/>
        <dbReference type="ChEBI" id="CHEBI:43474"/>
        <dbReference type="ChEBI" id="CHEBI:456216"/>
        <dbReference type="EC" id="5.6.2.4"/>
    </reaction>
</comment>
<feature type="domain" description="UvrD-like helicase C-terminal" evidence="16">
    <location>
        <begin position="453"/>
        <end position="730"/>
    </location>
</feature>
<dbReference type="InterPro" id="IPR000212">
    <property type="entry name" value="DNA_helicase_UvrD/REP"/>
</dbReference>
<evidence type="ECO:0000256" key="11">
    <source>
        <dbReference type="ARBA" id="ARBA00034617"/>
    </source>
</evidence>
<dbReference type="Gene3D" id="3.40.50.300">
    <property type="entry name" value="P-loop containing nucleotide triphosphate hydrolases"/>
    <property type="match status" value="4"/>
</dbReference>
<keyword evidence="8" id="KW-0238">DNA-binding</keyword>
<dbReference type="InterPro" id="IPR011604">
    <property type="entry name" value="PDDEXK-like_dom_sf"/>
</dbReference>
<dbReference type="InterPro" id="IPR038726">
    <property type="entry name" value="PDDEXK_AddAB-type"/>
</dbReference>
<dbReference type="Pfam" id="PF00580">
    <property type="entry name" value="UvrD-helicase"/>
    <property type="match status" value="1"/>
</dbReference>
<evidence type="ECO:0000256" key="5">
    <source>
        <dbReference type="ARBA" id="ARBA00022806"/>
    </source>
</evidence>
<evidence type="ECO:0000256" key="6">
    <source>
        <dbReference type="ARBA" id="ARBA00022839"/>
    </source>
</evidence>
<keyword evidence="5 14" id="KW-0347">Helicase</keyword>
<dbReference type="InterPro" id="IPR011335">
    <property type="entry name" value="Restrct_endonuc-II-like"/>
</dbReference>
<protein>
    <recommendedName>
        <fullName evidence="12">DNA 3'-5' helicase</fullName>
        <ecNumber evidence="12">5.6.2.4</ecNumber>
    </recommendedName>
</protein>
<dbReference type="PANTHER" id="PTHR11070:SF2">
    <property type="entry name" value="ATP-DEPENDENT DNA HELICASE SRS2"/>
    <property type="match status" value="1"/>
</dbReference>
<dbReference type="InterPro" id="IPR014017">
    <property type="entry name" value="DNA_helicase_UvrD-like_C"/>
</dbReference>
<keyword evidence="6" id="KW-0269">Exonuclease</keyword>
<name>A0ABD4TBC9_9EURY</name>
<dbReference type="PROSITE" id="PS51198">
    <property type="entry name" value="UVRD_HELICASE_ATP_BIND"/>
    <property type="match status" value="1"/>
</dbReference>
<dbReference type="GO" id="GO:0005524">
    <property type="term" value="F:ATP binding"/>
    <property type="evidence" value="ECO:0007669"/>
    <property type="project" value="UniProtKB-UniRule"/>
</dbReference>
<keyword evidence="3" id="KW-0227">DNA damage</keyword>
<dbReference type="Pfam" id="PF13361">
    <property type="entry name" value="UvrD_C"/>
    <property type="match status" value="2"/>
</dbReference>
<dbReference type="PANTHER" id="PTHR11070">
    <property type="entry name" value="UVRD / RECB / PCRA DNA HELICASE FAMILY MEMBER"/>
    <property type="match status" value="1"/>
</dbReference>
<evidence type="ECO:0000313" key="17">
    <source>
        <dbReference type="EMBL" id="MCM2465971.1"/>
    </source>
</evidence>